<dbReference type="AlphaFoldDB" id="A0A376TQZ4"/>
<accession>A0A376TQZ4</accession>
<gene>
    <name evidence="1" type="ORF">NCTC8985_05044</name>
</gene>
<dbReference type="Pfam" id="PF14486">
    <property type="entry name" value="DUF4432"/>
    <property type="match status" value="1"/>
</dbReference>
<dbReference type="EMBL" id="UGCO01000001">
    <property type="protein sequence ID" value="STI79645.1"/>
    <property type="molecule type" value="Genomic_DNA"/>
</dbReference>
<name>A0A376TQZ4_ECOLX</name>
<proteinExistence type="predicted"/>
<evidence type="ECO:0000313" key="2">
    <source>
        <dbReference type="Proteomes" id="UP000254405"/>
    </source>
</evidence>
<organism evidence="1 2">
    <name type="scientific">Escherichia coli</name>
    <dbReference type="NCBI Taxonomy" id="562"/>
    <lineage>
        <taxon>Bacteria</taxon>
        <taxon>Pseudomonadati</taxon>
        <taxon>Pseudomonadota</taxon>
        <taxon>Gammaproteobacteria</taxon>
        <taxon>Enterobacterales</taxon>
        <taxon>Enterobacteriaceae</taxon>
        <taxon>Escherichia</taxon>
    </lineage>
</organism>
<reference evidence="1 2" key="1">
    <citation type="submission" date="2018-06" db="EMBL/GenBank/DDBJ databases">
        <authorList>
            <consortium name="Pathogen Informatics"/>
            <person name="Doyle S."/>
        </authorList>
    </citation>
    <scope>NUCLEOTIDE SEQUENCE [LARGE SCALE GENOMIC DNA]</scope>
    <source>
        <strain evidence="1 2">NCTC8985</strain>
    </source>
</reference>
<dbReference type="InterPro" id="IPR027839">
    <property type="entry name" value="DUF4432"/>
</dbReference>
<protein>
    <submittedName>
        <fullName evidence="1">Uncharacterized protein</fullName>
    </submittedName>
</protein>
<dbReference type="InterPro" id="IPR014718">
    <property type="entry name" value="GH-type_carb-bd"/>
</dbReference>
<dbReference type="GO" id="GO:0030246">
    <property type="term" value="F:carbohydrate binding"/>
    <property type="evidence" value="ECO:0007669"/>
    <property type="project" value="InterPro"/>
</dbReference>
<dbReference type="Gene3D" id="2.70.98.10">
    <property type="match status" value="1"/>
</dbReference>
<sequence length="110" mass="12054">MQLPNFIQWKNLGAGEYVMGLEVSNSFPDGRDKERAQGRLPFIEPGETKKYCFELGIVDGDAEIGALKAGNCRLPLATAIKNAGQALTGPALITFFAKRDETPRVTNYFS</sequence>
<evidence type="ECO:0000313" key="1">
    <source>
        <dbReference type="EMBL" id="STI79645.1"/>
    </source>
</evidence>
<dbReference type="Proteomes" id="UP000254405">
    <property type="component" value="Unassembled WGS sequence"/>
</dbReference>